<keyword evidence="4" id="KW-1185">Reference proteome</keyword>
<sequence>MSDQTETYAAILGATAPIEWKTLESHFAAGQVLSVDPALDLVIVAEAFTRDDGAAVKQWMDAGQVQLTPDAQAADWHERDPDNLWAVVIRPWVLVQERVVRH</sequence>
<organism evidence="1 3">
    <name type="scientific">Halopseudomonas pelagia</name>
    <dbReference type="NCBI Taxonomy" id="553151"/>
    <lineage>
        <taxon>Bacteria</taxon>
        <taxon>Pseudomonadati</taxon>
        <taxon>Pseudomonadota</taxon>
        <taxon>Gammaproteobacteria</taxon>
        <taxon>Pseudomonadales</taxon>
        <taxon>Pseudomonadaceae</taxon>
        <taxon>Halopseudomonas</taxon>
    </lineage>
</organism>
<evidence type="ECO:0000313" key="2">
    <source>
        <dbReference type="EMBL" id="QFY57884.1"/>
    </source>
</evidence>
<dbReference type="EMBL" id="CP033116">
    <property type="protein sequence ID" value="QFY57884.1"/>
    <property type="molecule type" value="Genomic_DNA"/>
</dbReference>
<dbReference type="Proteomes" id="UP000243750">
    <property type="component" value="Unassembled WGS sequence"/>
</dbReference>
<dbReference type="EMBL" id="NWMT01000248">
    <property type="protein sequence ID" value="PCC97569.1"/>
    <property type="molecule type" value="Genomic_DNA"/>
</dbReference>
<gene>
    <name evidence="1" type="ORF">CO192_20120</name>
    <name evidence="2" type="ORF">EAO82_16835</name>
</gene>
<reference evidence="1 3" key="1">
    <citation type="submission" date="2017-09" db="EMBL/GenBank/DDBJ databases">
        <title>Bacterial and phytoplankton interrelationship in Kongsfjorden, an Arctic fjord.</title>
        <authorList>
            <person name="Sinha R."/>
            <person name="Krishnan K."/>
        </authorList>
    </citation>
    <scope>NUCLEOTIDE SEQUENCE [LARGE SCALE GENOMIC DNA]</scope>
    <source>
        <strain evidence="1 3">58</strain>
    </source>
</reference>
<accession>A0AA91TYZ4</accession>
<dbReference type="RefSeq" id="WP_096348311.1">
    <property type="nucleotide sequence ID" value="NZ_CP033116.1"/>
</dbReference>
<dbReference type="AlphaFoldDB" id="A0AA91TYZ4"/>
<dbReference type="Pfam" id="PF10052">
    <property type="entry name" value="DUF2288"/>
    <property type="match status" value="1"/>
</dbReference>
<evidence type="ECO:0000313" key="3">
    <source>
        <dbReference type="Proteomes" id="UP000243750"/>
    </source>
</evidence>
<dbReference type="InterPro" id="IPR018741">
    <property type="entry name" value="DUF2288"/>
</dbReference>
<reference evidence="2 4" key="2">
    <citation type="submission" date="2018-10" db="EMBL/GenBank/DDBJ databases">
        <title>Complete genome sequence of Pseudomonas pelagia strain Kongs-67.</title>
        <authorList>
            <person name="Sinha R.K."/>
            <person name="Krishnan K."/>
        </authorList>
    </citation>
    <scope>NUCLEOTIDE SEQUENCE [LARGE SCALE GENOMIC DNA]</scope>
    <source>
        <strain evidence="2 4">Kongs-67</strain>
    </source>
</reference>
<dbReference type="Proteomes" id="UP000344571">
    <property type="component" value="Chromosome"/>
</dbReference>
<proteinExistence type="predicted"/>
<evidence type="ECO:0000313" key="1">
    <source>
        <dbReference type="EMBL" id="PCC97569.1"/>
    </source>
</evidence>
<name>A0AA91TYZ4_9GAMM</name>
<evidence type="ECO:0000313" key="4">
    <source>
        <dbReference type="Proteomes" id="UP000344571"/>
    </source>
</evidence>
<protein>
    <submittedName>
        <fullName evidence="2">DUF2288 domain-containing protein</fullName>
    </submittedName>
</protein>